<dbReference type="EC" id="1.8.1.8" evidence="10"/>
<proteinExistence type="predicted"/>
<feature type="domain" description="Thiol:disulfide interchange protein DsbD N-terminal" evidence="9">
    <location>
        <begin position="31"/>
        <end position="142"/>
    </location>
</feature>
<feature type="transmembrane region" description="Helical" evidence="6">
    <location>
        <begin position="286"/>
        <end position="308"/>
    </location>
</feature>
<dbReference type="Pfam" id="PF11412">
    <property type="entry name" value="DsbD_N"/>
    <property type="match status" value="1"/>
</dbReference>
<evidence type="ECO:0000313" key="10">
    <source>
        <dbReference type="EMBL" id="EGN56240.1"/>
    </source>
</evidence>
<accession>F8N6M5</accession>
<feature type="chain" id="PRO_5003380910" evidence="7">
    <location>
        <begin position="20"/>
        <end position="700"/>
    </location>
</feature>
<feature type="transmembrane region" description="Helical" evidence="6">
    <location>
        <begin position="471"/>
        <end position="489"/>
    </location>
</feature>
<evidence type="ECO:0000256" key="6">
    <source>
        <dbReference type="SAM" id="Phobius"/>
    </source>
</evidence>
<dbReference type="PANTHER" id="PTHR32234:SF0">
    <property type="entry name" value="THIOL:DISULFIDE INTERCHANGE PROTEIN DSBD"/>
    <property type="match status" value="1"/>
</dbReference>
<dbReference type="EMBL" id="GL945017">
    <property type="protein sequence ID" value="EGN56240.1"/>
    <property type="molecule type" value="Genomic_DNA"/>
</dbReference>
<dbReference type="InterPro" id="IPR003834">
    <property type="entry name" value="Cyt_c_assmbl_TM_dom"/>
</dbReference>
<dbReference type="GO" id="GO:0047134">
    <property type="term" value="F:protein-disulfide reductase [NAD(P)H] activity"/>
    <property type="evidence" value="ECO:0007669"/>
    <property type="project" value="UniProtKB-EC"/>
</dbReference>
<keyword evidence="11" id="KW-1185">Reference proteome</keyword>
<feature type="transmembrane region" description="Helical" evidence="6">
    <location>
        <begin position="362"/>
        <end position="386"/>
    </location>
</feature>
<feature type="signal peptide" evidence="7">
    <location>
        <begin position="1"/>
        <end position="19"/>
    </location>
</feature>
<evidence type="ECO:0000313" key="11">
    <source>
        <dbReference type="Proteomes" id="UP000002772"/>
    </source>
</evidence>
<dbReference type="PANTHER" id="PTHR32234">
    <property type="entry name" value="THIOL:DISULFIDE INTERCHANGE PROTEIN DSBD"/>
    <property type="match status" value="1"/>
</dbReference>
<gene>
    <name evidence="10" type="ORF">Premu_0779</name>
</gene>
<name>F8N6M5_9BACT</name>
<reference evidence="11" key="1">
    <citation type="journal article" date="2011" name="Stand. Genomic Sci.">
        <title>Non-contiguous finished genome sequence of the opportunistic oral pathogen Prevotella multisaccharivorax type strain (PPPA20).</title>
        <authorList>
            <person name="Pati A."/>
            <person name="Gronow S."/>
            <person name="Lu M."/>
            <person name="Lapidus A."/>
            <person name="Nolan M."/>
            <person name="Lucas S."/>
            <person name="Hammon N."/>
            <person name="Deshpande S."/>
            <person name="Cheng J.F."/>
            <person name="Tapia R."/>
            <person name="Han C."/>
            <person name="Goodwin L."/>
            <person name="Pitluck S."/>
            <person name="Liolios K."/>
            <person name="Pagani I."/>
            <person name="Mavromatis K."/>
            <person name="Mikhailova N."/>
            <person name="Huntemann M."/>
            <person name="Chen A."/>
            <person name="Palaniappan K."/>
            <person name="Land M."/>
            <person name="Hauser L."/>
            <person name="Detter J.C."/>
            <person name="Brambilla E.M."/>
            <person name="Rohde M."/>
            <person name="Goker M."/>
            <person name="Woyke T."/>
            <person name="Bristow J."/>
            <person name="Eisen J.A."/>
            <person name="Markowitz V."/>
            <person name="Hugenholtz P."/>
            <person name="Kyrpides N.C."/>
            <person name="Klenk H.P."/>
            <person name="Ivanova N."/>
        </authorList>
    </citation>
    <scope>NUCLEOTIDE SEQUENCE [LARGE SCALE GENOMIC DNA]</scope>
    <source>
        <strain evidence="11">DSM 17128</strain>
    </source>
</reference>
<dbReference type="InterPro" id="IPR028250">
    <property type="entry name" value="DsbDN"/>
</dbReference>
<dbReference type="GO" id="GO:0045454">
    <property type="term" value="P:cell redox homeostasis"/>
    <property type="evidence" value="ECO:0007669"/>
    <property type="project" value="TreeGrafter"/>
</dbReference>
<keyword evidence="10" id="KW-0560">Oxidoreductase</keyword>
<dbReference type="Proteomes" id="UP000002772">
    <property type="component" value="Unassembled WGS sequence"/>
</dbReference>
<evidence type="ECO:0000256" key="1">
    <source>
        <dbReference type="ARBA" id="ARBA00004141"/>
    </source>
</evidence>
<keyword evidence="5 6" id="KW-0472">Membrane</keyword>
<dbReference type="InterPro" id="IPR036249">
    <property type="entry name" value="Thioredoxin-like_sf"/>
</dbReference>
<dbReference type="HOGENOM" id="CLU_015841_0_0_10"/>
<keyword evidence="3" id="KW-0201">Cytochrome c-type biogenesis</keyword>
<evidence type="ECO:0000256" key="2">
    <source>
        <dbReference type="ARBA" id="ARBA00022692"/>
    </source>
</evidence>
<keyword evidence="4 6" id="KW-1133">Transmembrane helix</keyword>
<feature type="transmembrane region" description="Helical" evidence="6">
    <location>
        <begin position="320"/>
        <end position="341"/>
    </location>
</feature>
<dbReference type="Pfam" id="PF02683">
    <property type="entry name" value="DsbD_TM"/>
    <property type="match status" value="1"/>
</dbReference>
<dbReference type="Gene3D" id="3.40.30.10">
    <property type="entry name" value="Glutaredoxin"/>
    <property type="match status" value="1"/>
</dbReference>
<dbReference type="AlphaFoldDB" id="F8N6M5"/>
<dbReference type="eggNOG" id="COG4232">
    <property type="taxonomic scope" value="Bacteria"/>
</dbReference>
<dbReference type="Pfam" id="PF13899">
    <property type="entry name" value="Thioredoxin_7"/>
    <property type="match status" value="1"/>
</dbReference>
<evidence type="ECO:0000256" key="3">
    <source>
        <dbReference type="ARBA" id="ARBA00022748"/>
    </source>
</evidence>
<sequence>MRKLITLALMMLVTIMANAQMLDPVKFTATLKTNNTAEGEIVFLGKINKGWHVYSTGLGADGPISATFNVNKLDGVELVGKLQPRGHEIKNYDKLFEMTLRYFEGSVEFVQKVKFTKPDYKIDAYLEYGACNDQTCMPPTSVDFKKGGKSPAVANDAAAKRNVVGTDATAAGAAMNDDASTMAVPDAAARADSMKADSLAQANAATAATLSQGEKNALWKPVVNQLQQFGGTNDIANHSLFYIFLMGIVGGLLALVMPCIWPIIPMTVSFFLKRSKDNKKRGVHDAVIYGISIVVIYLAMGIGVTAIFGPSTLNALSTNAIFNIFLFLLLVVFAVSFFGWFEIKLPDSWANKVDNKASSTTGLLSIFLMAFTLVLVSFSCTAPIIGLLLVQTVTSGDWLAPAIGMFGFAIALAVPFALFAMFPALMKKSPKSGSWMDQIKVVLGFVELAFSLKFLSVADLAYGWHIMDREVFLSLWIVVFFALGAYLVGWLKFRQDAIGGDLQKPMSVPAIMLGLCSFAFAIYMIPGLWGAPCKAVSAFAPPITTQDFNLNNHVVEAQYKDYEAGMAAAKVQGKPVMIDFTGFGCVNCRKMEAAVWTDPSVAQKLEKDYVLISLYVDDKTKLPQPIEVTLFNGQKRTLRTVGDKWSYLQSHKFGANAQPFYVTLDNNGNVLSGSFSYKEDIPAYLDFLNKGLDAYKEKRH</sequence>
<evidence type="ECO:0000256" key="5">
    <source>
        <dbReference type="ARBA" id="ARBA00023136"/>
    </source>
</evidence>
<dbReference type="OrthoDB" id="9811036at2"/>
<dbReference type="SUPFAM" id="SSF52833">
    <property type="entry name" value="Thioredoxin-like"/>
    <property type="match status" value="1"/>
</dbReference>
<feature type="transmembrane region" description="Helical" evidence="6">
    <location>
        <begin position="240"/>
        <end position="265"/>
    </location>
</feature>
<feature type="transmembrane region" description="Helical" evidence="6">
    <location>
        <begin position="510"/>
        <end position="529"/>
    </location>
</feature>
<keyword evidence="2 6" id="KW-0812">Transmembrane</keyword>
<evidence type="ECO:0000256" key="7">
    <source>
        <dbReference type="SAM" id="SignalP"/>
    </source>
</evidence>
<dbReference type="RefSeq" id="WP_007573243.1">
    <property type="nucleotide sequence ID" value="NZ_BPTS01000001.1"/>
</dbReference>
<feature type="transmembrane region" description="Helical" evidence="6">
    <location>
        <begin position="398"/>
        <end position="420"/>
    </location>
</feature>
<keyword evidence="7" id="KW-0732">Signal</keyword>
<feature type="domain" description="Cytochrome C biogenesis protein transmembrane" evidence="8">
    <location>
        <begin position="244"/>
        <end position="455"/>
    </location>
</feature>
<protein>
    <submittedName>
        <fullName evidence="10">Protein-disulfide reductase</fullName>
        <ecNumber evidence="10">1.8.1.8</ecNumber>
    </submittedName>
</protein>
<evidence type="ECO:0000259" key="9">
    <source>
        <dbReference type="Pfam" id="PF11412"/>
    </source>
</evidence>
<dbReference type="STRING" id="688246.Premu_0779"/>
<dbReference type="GO" id="GO:0017004">
    <property type="term" value="P:cytochrome complex assembly"/>
    <property type="evidence" value="ECO:0007669"/>
    <property type="project" value="UniProtKB-KW"/>
</dbReference>
<comment type="subcellular location">
    <subcellularLocation>
        <location evidence="1">Membrane</location>
        <topology evidence="1">Multi-pass membrane protein</topology>
    </subcellularLocation>
</comment>
<evidence type="ECO:0000259" key="8">
    <source>
        <dbReference type="Pfam" id="PF02683"/>
    </source>
</evidence>
<dbReference type="GO" id="GO:0016020">
    <property type="term" value="C:membrane"/>
    <property type="evidence" value="ECO:0007669"/>
    <property type="project" value="UniProtKB-SubCell"/>
</dbReference>
<evidence type="ECO:0000256" key="4">
    <source>
        <dbReference type="ARBA" id="ARBA00022989"/>
    </source>
</evidence>
<organism evidence="10 11">
    <name type="scientific">Hallella multisaccharivorax DSM 17128</name>
    <dbReference type="NCBI Taxonomy" id="688246"/>
    <lineage>
        <taxon>Bacteria</taxon>
        <taxon>Pseudomonadati</taxon>
        <taxon>Bacteroidota</taxon>
        <taxon>Bacteroidia</taxon>
        <taxon>Bacteroidales</taxon>
        <taxon>Prevotellaceae</taxon>
        <taxon>Hallella</taxon>
    </lineage>
</organism>